<accession>F4QA97</accession>
<evidence type="ECO:0000313" key="2">
    <source>
        <dbReference type="Proteomes" id="UP000007797"/>
    </source>
</evidence>
<reference evidence="2" key="1">
    <citation type="journal article" date="2011" name="Genome Res.">
        <title>Phylogeny-wide analysis of social amoeba genomes highlights ancient origins for complex intercellular communication.</title>
        <authorList>
            <person name="Heidel A.J."/>
            <person name="Lawal H.M."/>
            <person name="Felder M."/>
            <person name="Schilde C."/>
            <person name="Helps N.R."/>
            <person name="Tunggal B."/>
            <person name="Rivero F."/>
            <person name="John U."/>
            <person name="Schleicher M."/>
            <person name="Eichinger L."/>
            <person name="Platzer M."/>
            <person name="Noegel A.A."/>
            <person name="Schaap P."/>
            <person name="Gloeckner G."/>
        </authorList>
    </citation>
    <scope>NUCLEOTIDE SEQUENCE [LARGE SCALE GENOMIC DNA]</scope>
    <source>
        <strain evidence="2">SH3</strain>
    </source>
</reference>
<dbReference type="RefSeq" id="XP_004354358.1">
    <property type="nucleotide sequence ID" value="XM_004354306.1"/>
</dbReference>
<organism evidence="1 2">
    <name type="scientific">Cavenderia fasciculata</name>
    <name type="common">Slime mold</name>
    <name type="synonym">Dictyostelium fasciculatum</name>
    <dbReference type="NCBI Taxonomy" id="261658"/>
    <lineage>
        <taxon>Eukaryota</taxon>
        <taxon>Amoebozoa</taxon>
        <taxon>Evosea</taxon>
        <taxon>Eumycetozoa</taxon>
        <taxon>Dictyostelia</taxon>
        <taxon>Acytosteliales</taxon>
        <taxon>Cavenderiaceae</taxon>
        <taxon>Cavenderia</taxon>
    </lineage>
</organism>
<gene>
    <name evidence="1" type="ORF">DFA_10458</name>
</gene>
<dbReference type="Proteomes" id="UP000007797">
    <property type="component" value="Unassembled WGS sequence"/>
</dbReference>
<proteinExistence type="predicted"/>
<keyword evidence="2" id="KW-1185">Reference proteome</keyword>
<dbReference type="KEGG" id="dfa:DFA_10458"/>
<evidence type="ECO:0008006" key="3">
    <source>
        <dbReference type="Google" id="ProtNLM"/>
    </source>
</evidence>
<sequence length="250" mass="29388">MKQSQLHLCTRVSSKSSLRYTTPLLLLHSVVDLLIFVDSDGIYRNNHTMGRMICYAIKYDNHIVLKYLLDRIKMEKGPFQLTVLLPTIPSEERQGEEEEEVYFFKRKNCFSIEVFHLLNDDEILIESKEILKIMTRTAILVSRDIEIIRNLLKRYKLKIDTNDQSWDFKDLVKECNEGELVELFSLMKKEEKSYLAFCRLFPETLVEDKIKVIQSLMTMAATVKTTKKKRCLYIVTTIILAIYNKKNQTA</sequence>
<protein>
    <recommendedName>
        <fullName evidence="3">Ankyrin repeat-containing protein</fullName>
    </recommendedName>
</protein>
<dbReference type="EMBL" id="GL883026">
    <property type="protein sequence ID" value="EGG15616.1"/>
    <property type="molecule type" value="Genomic_DNA"/>
</dbReference>
<evidence type="ECO:0000313" key="1">
    <source>
        <dbReference type="EMBL" id="EGG15616.1"/>
    </source>
</evidence>
<dbReference type="AlphaFoldDB" id="F4QA97"/>
<dbReference type="GeneID" id="14867151"/>
<name>F4QA97_CACFS</name>